<dbReference type="RefSeq" id="WP_146317761.1">
    <property type="nucleotide sequence ID" value="NZ_CP042305.1"/>
</dbReference>
<keyword evidence="4" id="KW-0411">Iron-sulfur</keyword>
<dbReference type="Proteomes" id="UP000320216">
    <property type="component" value="Chromosome"/>
</dbReference>
<dbReference type="InterPro" id="IPR050123">
    <property type="entry name" value="Prok_molybdopt-oxidoreductase"/>
</dbReference>
<dbReference type="Gene3D" id="3.40.228.10">
    <property type="entry name" value="Dimethylsulfoxide Reductase, domain 2"/>
    <property type="match status" value="1"/>
</dbReference>
<keyword evidence="1" id="KW-0004">4Fe-4S</keyword>
<dbReference type="SUPFAM" id="SSF53706">
    <property type="entry name" value="Formate dehydrogenase/DMSO reductase, domains 1-3"/>
    <property type="match status" value="1"/>
</dbReference>
<organism evidence="6 7">
    <name type="scientific">Humibacter ginsenosidimutans</name>
    <dbReference type="NCBI Taxonomy" id="2599293"/>
    <lineage>
        <taxon>Bacteria</taxon>
        <taxon>Bacillati</taxon>
        <taxon>Actinomycetota</taxon>
        <taxon>Actinomycetes</taxon>
        <taxon>Micrococcales</taxon>
        <taxon>Microbacteriaceae</taxon>
        <taxon>Humibacter</taxon>
    </lineage>
</organism>
<dbReference type="InterPro" id="IPR006656">
    <property type="entry name" value="Mopterin_OxRdtase"/>
</dbReference>
<dbReference type="InterPro" id="IPR009010">
    <property type="entry name" value="Asp_de-COase-like_dom_sf"/>
</dbReference>
<dbReference type="GO" id="GO:0016491">
    <property type="term" value="F:oxidoreductase activity"/>
    <property type="evidence" value="ECO:0007669"/>
    <property type="project" value="InterPro"/>
</dbReference>
<sequence>MTSNEDRIRDIWGRRTPYASGAVWPQRVDEYLAEGVSAEHVEWVDGACLLCSNGCGLQVAVADGRMVGVRGRADDRVNHGRLGPKGLYGWQGQLHERLTTPLIRRNGRLVETDWGTAMAAVVERSADLLAGRGPLSHAFYTSGQLTIEEYYTLAVIGKAGIGTPHMDGNTRLCTATASAAFQETFGSDGQPGSYADIDSCDAIFLYGHNVAETQTVLWTRMLDRLDGPNPPRLVCVDPRRTKVAERATVHLPILNGTNLALMNALVHELIAMGAVDAQYVGEHTIGFEQLRAVTAEATAEWAAEICAVPADDIRRAAEIFATSDRVVSTCSMGFYQSHQATAASCQVNNLHLLRGMLGRPGAGILQMNGQPSAENNREAGCGAALPGFRNWANPDHVDQLAKLWNVDASTIPHDGPPTDANHIFRLAEKGSIGFLWIAGTNPAVSMPDLARIRTTLSGDQCFVVVSDGYLSETAELADVVLPAALWAEKTGTFTNVDRTVHLQNKAVEPPGLARSDLDIWVDYATRLGLKDKDGRALPGWDTPEGAFEGWKACSAGRLCDYSALTYEQLNERGGVQWPVTAGAPHGTERLYIDAHFATEIEYCETWGHDLSTGEATSEAQYRSDHPDGRAILKTVPFEPAYETPDDEYPLRLTTGRTVYHWHTRTKSKRARQLNDAAPSMWVELSQQDAARLGVAEGDVVRVTSRRGHIDAPARVSHVREGVVFAPWHYGGDPLTAANELTLSAWDPVSKQPEFKVSAVSVRRFRAGTGPAPAPTNTASAPAG</sequence>
<evidence type="ECO:0000256" key="2">
    <source>
        <dbReference type="ARBA" id="ARBA00022723"/>
    </source>
</evidence>
<dbReference type="Gene3D" id="2.40.40.20">
    <property type="match status" value="1"/>
</dbReference>
<dbReference type="Pfam" id="PF01568">
    <property type="entry name" value="Molydop_binding"/>
    <property type="match status" value="1"/>
</dbReference>
<dbReference type="EMBL" id="CP042305">
    <property type="protein sequence ID" value="QDZ13640.1"/>
    <property type="molecule type" value="Genomic_DNA"/>
</dbReference>
<evidence type="ECO:0000256" key="3">
    <source>
        <dbReference type="ARBA" id="ARBA00023004"/>
    </source>
</evidence>
<evidence type="ECO:0000259" key="5">
    <source>
        <dbReference type="PROSITE" id="PS51669"/>
    </source>
</evidence>
<keyword evidence="7" id="KW-1185">Reference proteome</keyword>
<dbReference type="SUPFAM" id="SSF50692">
    <property type="entry name" value="ADC-like"/>
    <property type="match status" value="1"/>
</dbReference>
<reference evidence="6 7" key="1">
    <citation type="submission" date="2019-07" db="EMBL/GenBank/DDBJ databases">
        <title>Full genome sequence of Humibacter sp. WJ7-1.</title>
        <authorList>
            <person name="Im W.-T."/>
        </authorList>
    </citation>
    <scope>NUCLEOTIDE SEQUENCE [LARGE SCALE GENOMIC DNA]</scope>
    <source>
        <strain evidence="6 7">WJ7-1</strain>
    </source>
</reference>
<gene>
    <name evidence="6" type="ORF">FPZ11_01450</name>
</gene>
<dbReference type="SMART" id="SM00926">
    <property type="entry name" value="Molybdop_Fe4S4"/>
    <property type="match status" value="1"/>
</dbReference>
<dbReference type="GO" id="GO:0043546">
    <property type="term" value="F:molybdopterin cofactor binding"/>
    <property type="evidence" value="ECO:0007669"/>
    <property type="project" value="InterPro"/>
</dbReference>
<dbReference type="Pfam" id="PF04879">
    <property type="entry name" value="Molybdop_Fe4S4"/>
    <property type="match status" value="1"/>
</dbReference>
<dbReference type="InterPro" id="IPR006963">
    <property type="entry name" value="Mopterin_OxRdtase_4Fe-4S_dom"/>
</dbReference>
<dbReference type="Gene3D" id="2.20.25.90">
    <property type="entry name" value="ADC-like domains"/>
    <property type="match status" value="1"/>
</dbReference>
<evidence type="ECO:0000256" key="4">
    <source>
        <dbReference type="ARBA" id="ARBA00023014"/>
    </source>
</evidence>
<dbReference type="AlphaFoldDB" id="A0A5B8M1S7"/>
<keyword evidence="2" id="KW-0479">Metal-binding</keyword>
<proteinExistence type="predicted"/>
<dbReference type="OrthoDB" id="7376058at2"/>
<protein>
    <submittedName>
        <fullName evidence="6">Molybdopterin oxidoreductase family protein</fullName>
    </submittedName>
</protein>
<accession>A0A5B8M1S7</accession>
<feature type="domain" description="4Fe-4S Mo/W bis-MGD-type" evidence="5">
    <location>
        <begin position="41"/>
        <end position="97"/>
    </location>
</feature>
<evidence type="ECO:0000313" key="7">
    <source>
        <dbReference type="Proteomes" id="UP000320216"/>
    </source>
</evidence>
<dbReference type="GO" id="GO:0051539">
    <property type="term" value="F:4 iron, 4 sulfur cluster binding"/>
    <property type="evidence" value="ECO:0007669"/>
    <property type="project" value="UniProtKB-KW"/>
</dbReference>
<dbReference type="CDD" id="cd00508">
    <property type="entry name" value="MopB_CT_Fdh-Nap-like"/>
    <property type="match status" value="1"/>
</dbReference>
<dbReference type="KEGG" id="huw:FPZ11_01450"/>
<dbReference type="PROSITE" id="PS51669">
    <property type="entry name" value="4FE4S_MOW_BIS_MGD"/>
    <property type="match status" value="1"/>
</dbReference>
<evidence type="ECO:0000256" key="1">
    <source>
        <dbReference type="ARBA" id="ARBA00022485"/>
    </source>
</evidence>
<dbReference type="PANTHER" id="PTHR43105">
    <property type="entry name" value="RESPIRATORY NITRATE REDUCTASE"/>
    <property type="match status" value="1"/>
</dbReference>
<dbReference type="InterPro" id="IPR006657">
    <property type="entry name" value="MoPterin_dinucl-bd_dom"/>
</dbReference>
<dbReference type="Pfam" id="PF00384">
    <property type="entry name" value="Molybdopterin"/>
    <property type="match status" value="1"/>
</dbReference>
<dbReference type="Gene3D" id="3.40.50.740">
    <property type="match status" value="1"/>
</dbReference>
<dbReference type="PANTHER" id="PTHR43105:SF10">
    <property type="entry name" value="NADH-QUINONE OXIDOREDUCTASE SUBUNIT G"/>
    <property type="match status" value="1"/>
</dbReference>
<dbReference type="GO" id="GO:0046872">
    <property type="term" value="F:metal ion binding"/>
    <property type="evidence" value="ECO:0007669"/>
    <property type="project" value="UniProtKB-KW"/>
</dbReference>
<keyword evidence="3" id="KW-0408">Iron</keyword>
<name>A0A5B8M1S7_9MICO</name>
<evidence type="ECO:0000313" key="6">
    <source>
        <dbReference type="EMBL" id="QDZ13640.1"/>
    </source>
</evidence>